<dbReference type="GO" id="GO:0016747">
    <property type="term" value="F:acyltransferase activity, transferring groups other than amino-acyl groups"/>
    <property type="evidence" value="ECO:0007669"/>
    <property type="project" value="InterPro"/>
</dbReference>
<dbReference type="InterPro" id="IPR050832">
    <property type="entry name" value="Bact_Acetyltransf"/>
</dbReference>
<dbReference type="InterPro" id="IPR000182">
    <property type="entry name" value="GNAT_dom"/>
</dbReference>
<proteinExistence type="predicted"/>
<dbReference type="AlphaFoldDB" id="A0A401R049"/>
<evidence type="ECO:0000313" key="6">
    <source>
        <dbReference type="Proteomes" id="UP000288351"/>
    </source>
</evidence>
<dbReference type="EMBL" id="BHXC01000006">
    <property type="protein sequence ID" value="GCB91002.1"/>
    <property type="molecule type" value="Genomic_DNA"/>
</dbReference>
<feature type="compositionally biased region" description="Polar residues" evidence="3">
    <location>
        <begin position="62"/>
        <end position="75"/>
    </location>
</feature>
<accession>A0A401R049</accession>
<keyword evidence="1 5" id="KW-0808">Transferase</keyword>
<dbReference type="PROSITE" id="PS51186">
    <property type="entry name" value="GNAT"/>
    <property type="match status" value="1"/>
</dbReference>
<dbReference type="PANTHER" id="PTHR43877">
    <property type="entry name" value="AMINOALKYLPHOSPHONATE N-ACETYLTRANSFERASE-RELATED-RELATED"/>
    <property type="match status" value="1"/>
</dbReference>
<dbReference type="Proteomes" id="UP000288351">
    <property type="component" value="Unassembled WGS sequence"/>
</dbReference>
<feature type="region of interest" description="Disordered" evidence="3">
    <location>
        <begin position="52"/>
        <end position="75"/>
    </location>
</feature>
<dbReference type="CDD" id="cd04301">
    <property type="entry name" value="NAT_SF"/>
    <property type="match status" value="1"/>
</dbReference>
<organism evidence="5 6">
    <name type="scientific">Streptomyces noursei</name>
    <name type="common">Streptomyces albulus</name>
    <dbReference type="NCBI Taxonomy" id="1971"/>
    <lineage>
        <taxon>Bacteria</taxon>
        <taxon>Bacillati</taxon>
        <taxon>Actinomycetota</taxon>
        <taxon>Actinomycetes</taxon>
        <taxon>Kitasatosporales</taxon>
        <taxon>Streptomycetaceae</taxon>
        <taxon>Streptomyces</taxon>
    </lineage>
</organism>
<feature type="domain" description="N-acetyltransferase" evidence="4">
    <location>
        <begin position="111"/>
        <end position="253"/>
    </location>
</feature>
<evidence type="ECO:0000259" key="4">
    <source>
        <dbReference type="PROSITE" id="PS51186"/>
    </source>
</evidence>
<dbReference type="Gene3D" id="3.40.630.30">
    <property type="match status" value="1"/>
</dbReference>
<keyword evidence="2" id="KW-0012">Acyltransferase</keyword>
<evidence type="ECO:0000256" key="1">
    <source>
        <dbReference type="ARBA" id="ARBA00022679"/>
    </source>
</evidence>
<evidence type="ECO:0000313" key="5">
    <source>
        <dbReference type="EMBL" id="GCB91002.1"/>
    </source>
</evidence>
<gene>
    <name evidence="5" type="ORF">SALB_03713</name>
</gene>
<dbReference type="Pfam" id="PF13673">
    <property type="entry name" value="Acetyltransf_10"/>
    <property type="match status" value="1"/>
</dbReference>
<dbReference type="PANTHER" id="PTHR43877:SF1">
    <property type="entry name" value="ACETYLTRANSFERASE"/>
    <property type="match status" value="1"/>
</dbReference>
<sequence>MCPIASRRESSETWVHTFMVSAIWAWLRISLTTRSGTSAVVGRVAQPCRASAADPSWARGPRSTSLPSVGTSSGVLNARPVEPQTVAYFSRAPAGCEDRDSPLIGGRGMSVLIRPARAAEAKILSDLALRSKAHWGYDAEFLDACKDELTVDAGEVARRRAMVADRDGHVLGFTTLEGEPPTGTLGMMFVEPQAIGQGIGRLLFERTVAAGRELGFARLTIDADPNAEPFYRAMGATRIGTTPSGSIAGRVLPQLVIAIQS</sequence>
<comment type="caution">
    <text evidence="5">The sequence shown here is derived from an EMBL/GenBank/DDBJ whole genome shotgun (WGS) entry which is preliminary data.</text>
</comment>
<dbReference type="InterPro" id="IPR016181">
    <property type="entry name" value="Acyl_CoA_acyltransferase"/>
</dbReference>
<reference evidence="5 6" key="1">
    <citation type="journal article" date="2019" name="Microbiol. Resour. Announc.">
        <title>Draft Genome Sequence of the Most Traditional epsilon-Poly-l-Lysine Producer, Streptomyces albulus NBRC14147.</title>
        <authorList>
            <person name="Yamanaka K."/>
            <person name="Hamano Y."/>
        </authorList>
    </citation>
    <scope>NUCLEOTIDE SEQUENCE [LARGE SCALE GENOMIC DNA]</scope>
    <source>
        <strain evidence="5 6">NBRC 14147</strain>
    </source>
</reference>
<dbReference type="SUPFAM" id="SSF55729">
    <property type="entry name" value="Acyl-CoA N-acyltransferases (Nat)"/>
    <property type="match status" value="1"/>
</dbReference>
<protein>
    <submittedName>
        <fullName evidence="5">N-acetyltransferase</fullName>
    </submittedName>
</protein>
<name>A0A401R049_STRNR</name>
<evidence type="ECO:0000256" key="3">
    <source>
        <dbReference type="SAM" id="MobiDB-lite"/>
    </source>
</evidence>
<evidence type="ECO:0000256" key="2">
    <source>
        <dbReference type="ARBA" id="ARBA00023315"/>
    </source>
</evidence>